<dbReference type="AlphaFoldDB" id="A0AA36EMG6"/>
<evidence type="ECO:0000313" key="1">
    <source>
        <dbReference type="EMBL" id="CAI9298795.1"/>
    </source>
</evidence>
<dbReference type="Proteomes" id="UP001177003">
    <property type="component" value="Chromosome 8"/>
</dbReference>
<accession>A0AA36EMG6</accession>
<reference evidence="1" key="1">
    <citation type="submission" date="2023-04" db="EMBL/GenBank/DDBJ databases">
        <authorList>
            <person name="Vijverberg K."/>
            <person name="Xiong W."/>
            <person name="Schranz E."/>
        </authorList>
    </citation>
    <scope>NUCLEOTIDE SEQUENCE</scope>
</reference>
<dbReference type="PANTHER" id="PTHR47718">
    <property type="entry name" value="OS01G0519700 PROTEIN"/>
    <property type="match status" value="1"/>
</dbReference>
<gene>
    <name evidence="1" type="ORF">LSALG_LOCUS37539</name>
</gene>
<name>A0AA36EMG6_LACSI</name>
<evidence type="ECO:0008006" key="3">
    <source>
        <dbReference type="Google" id="ProtNLM"/>
    </source>
</evidence>
<dbReference type="EMBL" id="OX465084">
    <property type="protein sequence ID" value="CAI9298795.1"/>
    <property type="molecule type" value="Genomic_DNA"/>
</dbReference>
<organism evidence="1 2">
    <name type="scientific">Lactuca saligna</name>
    <name type="common">Willowleaf lettuce</name>
    <dbReference type="NCBI Taxonomy" id="75948"/>
    <lineage>
        <taxon>Eukaryota</taxon>
        <taxon>Viridiplantae</taxon>
        <taxon>Streptophyta</taxon>
        <taxon>Embryophyta</taxon>
        <taxon>Tracheophyta</taxon>
        <taxon>Spermatophyta</taxon>
        <taxon>Magnoliopsida</taxon>
        <taxon>eudicotyledons</taxon>
        <taxon>Gunneridae</taxon>
        <taxon>Pentapetalae</taxon>
        <taxon>asterids</taxon>
        <taxon>campanulids</taxon>
        <taxon>Asterales</taxon>
        <taxon>Asteraceae</taxon>
        <taxon>Cichorioideae</taxon>
        <taxon>Cichorieae</taxon>
        <taxon>Lactucinae</taxon>
        <taxon>Lactuca</taxon>
    </lineage>
</organism>
<proteinExistence type="predicted"/>
<sequence length="361" mass="42164">MDDTISASEDHSHDQHEYPIDYADHDEDFGLADHDSLDNIDFEIDENENEFIDDEEYDTIADDNIDLQKEAGFDVRLGTIRTTKSDIITQRHLLCNWEDKPRTAQLDTLDPQHSINKAVTEVLPISSHRFCLWNITKQLRNKITSEVATNSDFRKRFHSIIWNSKLEPHDFDNVWQSYLDDFNISNNKWMKEMYGLQRRWVPVFFKDIPMPGLMRTTFLSTGQNWSFQNNTLSGCFLLLFMMTFEGVMECQRRNQVVNDSNTAITVPRFITSSPNKAHASKVYTRKIFYQVQKEISNSENTCFQMSVTSCNGVDTIIVLKKQENISTMQPTSPVVDDKLEEYHYDCLTKDTQYTVCYDFII</sequence>
<protein>
    <recommendedName>
        <fullName evidence="3">Protein FAR1-RELATED SEQUENCE</fullName>
    </recommendedName>
</protein>
<evidence type="ECO:0000313" key="2">
    <source>
        <dbReference type="Proteomes" id="UP001177003"/>
    </source>
</evidence>
<dbReference type="PANTHER" id="PTHR47718:SF12">
    <property type="entry name" value="PROTEIN FAR1-RELATED SEQUENCE"/>
    <property type="match status" value="1"/>
</dbReference>
<keyword evidence="2" id="KW-1185">Reference proteome</keyword>